<dbReference type="Gene3D" id="3.40.50.1240">
    <property type="entry name" value="Phosphoglycerate mutase-like"/>
    <property type="match status" value="2"/>
</dbReference>
<keyword evidence="7" id="KW-0325">Glycoprotein</keyword>
<comment type="similarity">
    <text evidence="2">Belongs to the histidine acid phosphatase family.</text>
</comment>
<evidence type="ECO:0000256" key="7">
    <source>
        <dbReference type="ARBA" id="ARBA00023180"/>
    </source>
</evidence>
<feature type="signal peptide" evidence="8">
    <location>
        <begin position="1"/>
        <end position="22"/>
    </location>
</feature>
<dbReference type="CDD" id="cd07061">
    <property type="entry name" value="HP_HAP_like"/>
    <property type="match status" value="1"/>
</dbReference>
<keyword evidence="6" id="KW-1015">Disulfide bond</keyword>
<dbReference type="PANTHER" id="PTHR11567">
    <property type="entry name" value="ACID PHOSPHATASE-RELATED"/>
    <property type="match status" value="1"/>
</dbReference>
<evidence type="ECO:0000256" key="1">
    <source>
        <dbReference type="ARBA" id="ARBA00000032"/>
    </source>
</evidence>
<evidence type="ECO:0000256" key="6">
    <source>
        <dbReference type="ARBA" id="ARBA00023157"/>
    </source>
</evidence>
<evidence type="ECO:0000313" key="10">
    <source>
        <dbReference type="Proteomes" id="UP000274131"/>
    </source>
</evidence>
<dbReference type="PANTHER" id="PTHR11567:SF211">
    <property type="entry name" value="PROSTATIC ACID PHOSPHATASE"/>
    <property type="match status" value="1"/>
</dbReference>
<keyword evidence="5" id="KW-0378">Hydrolase</keyword>
<dbReference type="AlphaFoldDB" id="A0A0N4UZG6"/>
<evidence type="ECO:0000256" key="8">
    <source>
        <dbReference type="SAM" id="SignalP"/>
    </source>
</evidence>
<dbReference type="STRING" id="51028.A0A0N4UZG6"/>
<gene>
    <name evidence="9" type="ORF">EVEC_LOCUS2724</name>
</gene>
<dbReference type="WBParaSite" id="EVEC_0000301601-mRNA-1">
    <property type="protein sequence ID" value="EVEC_0000301601-mRNA-1"/>
    <property type="gene ID" value="EVEC_0000301601"/>
</dbReference>
<keyword evidence="4 8" id="KW-0732">Signal</keyword>
<sequence>MRSYRLTAILSVFITALTVSVADELVLVHVKGMEHMVQLGQQLRKLYMKDVNFLTNRYHSNEIYVQSTNYNRTIISAMSALIGLYYDNTSRPTTDYPSGIWPAHFIPVAIHTLGPGDRSEMLQLLDPTSPCARHLWLWKKATKTVEYTNLMSKSQVLLQHLSNATGIENLSLESLWFPYDIIYNELLDGRPTVITNDVFVAMENVKKLHDTTLSMLLASLNIKQKVLPLGPAFYGAAIIVELWKTDDDKFMIKLAFKQEADIINGIRSINGTNGFVNITHYVKGCEGSFNYCSYEIIRRAALRVYAEDYSKMQIDVLER</sequence>
<evidence type="ECO:0000256" key="4">
    <source>
        <dbReference type="ARBA" id="ARBA00022729"/>
    </source>
</evidence>
<feature type="chain" id="PRO_5043122554" description="acid phosphatase" evidence="8">
    <location>
        <begin position="23"/>
        <end position="319"/>
    </location>
</feature>
<organism evidence="11">
    <name type="scientific">Enterobius vermicularis</name>
    <name type="common">Human pinworm</name>
    <dbReference type="NCBI Taxonomy" id="51028"/>
    <lineage>
        <taxon>Eukaryota</taxon>
        <taxon>Metazoa</taxon>
        <taxon>Ecdysozoa</taxon>
        <taxon>Nematoda</taxon>
        <taxon>Chromadorea</taxon>
        <taxon>Rhabditida</taxon>
        <taxon>Spirurina</taxon>
        <taxon>Oxyuridomorpha</taxon>
        <taxon>Oxyuroidea</taxon>
        <taxon>Oxyuridae</taxon>
        <taxon>Enterobius</taxon>
    </lineage>
</organism>
<evidence type="ECO:0000256" key="5">
    <source>
        <dbReference type="ARBA" id="ARBA00022801"/>
    </source>
</evidence>
<reference evidence="9 10" key="2">
    <citation type="submission" date="2018-10" db="EMBL/GenBank/DDBJ databases">
        <authorList>
            <consortium name="Pathogen Informatics"/>
        </authorList>
    </citation>
    <scope>NUCLEOTIDE SEQUENCE [LARGE SCALE GENOMIC DNA]</scope>
</reference>
<evidence type="ECO:0000313" key="11">
    <source>
        <dbReference type="WBParaSite" id="EVEC_0000301601-mRNA-1"/>
    </source>
</evidence>
<comment type="catalytic activity">
    <reaction evidence="1">
        <text>a phosphate monoester + H2O = an alcohol + phosphate</text>
        <dbReference type="Rhea" id="RHEA:15017"/>
        <dbReference type="ChEBI" id="CHEBI:15377"/>
        <dbReference type="ChEBI" id="CHEBI:30879"/>
        <dbReference type="ChEBI" id="CHEBI:43474"/>
        <dbReference type="ChEBI" id="CHEBI:67140"/>
        <dbReference type="EC" id="3.1.3.2"/>
    </reaction>
</comment>
<name>A0A0N4UZG6_ENTVE</name>
<evidence type="ECO:0000256" key="2">
    <source>
        <dbReference type="ARBA" id="ARBA00005375"/>
    </source>
</evidence>
<dbReference type="EMBL" id="UXUI01007438">
    <property type="protein sequence ID" value="VDD87581.1"/>
    <property type="molecule type" value="Genomic_DNA"/>
</dbReference>
<dbReference type="EC" id="3.1.3.2" evidence="3"/>
<keyword evidence="10" id="KW-1185">Reference proteome</keyword>
<dbReference type="Pfam" id="PF00328">
    <property type="entry name" value="His_Phos_2"/>
    <property type="match status" value="1"/>
</dbReference>
<evidence type="ECO:0000256" key="3">
    <source>
        <dbReference type="ARBA" id="ARBA00012646"/>
    </source>
</evidence>
<protein>
    <recommendedName>
        <fullName evidence="3">acid phosphatase</fullName>
        <ecNumber evidence="3">3.1.3.2</ecNumber>
    </recommendedName>
</protein>
<reference evidence="11" key="1">
    <citation type="submission" date="2017-02" db="UniProtKB">
        <authorList>
            <consortium name="WormBaseParasite"/>
        </authorList>
    </citation>
    <scope>IDENTIFICATION</scope>
</reference>
<accession>A0A0N4UZG6</accession>
<proteinExistence type="inferred from homology"/>
<dbReference type="InterPro" id="IPR000560">
    <property type="entry name" value="His_Pase_clade-2"/>
</dbReference>
<dbReference type="InterPro" id="IPR050645">
    <property type="entry name" value="Histidine_acid_phosphatase"/>
</dbReference>
<dbReference type="OrthoDB" id="258392at2759"/>
<dbReference type="Proteomes" id="UP000274131">
    <property type="component" value="Unassembled WGS sequence"/>
</dbReference>
<dbReference type="InterPro" id="IPR029033">
    <property type="entry name" value="His_PPase_superfam"/>
</dbReference>
<dbReference type="SUPFAM" id="SSF53254">
    <property type="entry name" value="Phosphoglycerate mutase-like"/>
    <property type="match status" value="1"/>
</dbReference>
<evidence type="ECO:0000313" key="9">
    <source>
        <dbReference type="EMBL" id="VDD87581.1"/>
    </source>
</evidence>
<dbReference type="GO" id="GO:0003993">
    <property type="term" value="F:acid phosphatase activity"/>
    <property type="evidence" value="ECO:0007669"/>
    <property type="project" value="UniProtKB-EC"/>
</dbReference>